<name>A0A291I9F5_9CAUD</name>
<evidence type="ECO:0000256" key="2">
    <source>
        <dbReference type="SAM" id="MobiDB-lite"/>
    </source>
</evidence>
<accession>A0A291I9F5</accession>
<gene>
    <name evidence="3" type="ORF">LpeD_17</name>
</gene>
<reference evidence="3 4" key="1">
    <citation type="submission" date="2017-08" db="EMBL/GenBank/DDBJ databases">
        <title>Isolation and Characterization of phages of Lactobacillus pentosus and plantarum.</title>
        <authorList>
            <person name="Qi R."/>
            <person name="Yu M."/>
            <person name="Qiao X."/>
            <person name="Li Y."/>
        </authorList>
    </citation>
    <scope>NUCLEOTIDE SEQUENCE [LARGE SCALE GENOMIC DNA]</scope>
</reference>
<protein>
    <submittedName>
        <fullName evidence="3">Uncharacterized protein</fullName>
    </submittedName>
</protein>
<keyword evidence="4" id="KW-1185">Reference proteome</keyword>
<evidence type="ECO:0000256" key="1">
    <source>
        <dbReference type="SAM" id="Coils"/>
    </source>
</evidence>
<sequence>MALNSEDIIKQMKAKDKQSDKKSVTKTTDLGELGNDDKNSKELQAALAKINQLEHENDNLKSQAQSDFDTKDFAKKQDAVNAILAGDEKQYFVKHYEFNAGDKKIEFNVKMHLQSIQELTQIDIKAQQLTEGMLDNLSTGLQGLYRAISTFSIVGDDVPKWFTETSGYRVDILLSVFDDYLEWSDTFREQQLQ</sequence>
<keyword evidence="1" id="KW-0175">Coiled coil</keyword>
<dbReference type="EMBL" id="MF787246">
    <property type="protein sequence ID" value="ATG86326.1"/>
    <property type="molecule type" value="Genomic_DNA"/>
</dbReference>
<feature type="region of interest" description="Disordered" evidence="2">
    <location>
        <begin position="12"/>
        <end position="39"/>
    </location>
</feature>
<dbReference type="Proteomes" id="UP000229296">
    <property type="component" value="Segment"/>
</dbReference>
<feature type="coiled-coil region" evidence="1">
    <location>
        <begin position="43"/>
        <end position="70"/>
    </location>
</feature>
<proteinExistence type="predicted"/>
<organism evidence="3 4">
    <name type="scientific">Lactobacillus phage LpeD</name>
    <dbReference type="NCBI Taxonomy" id="2041210"/>
    <lineage>
        <taxon>Viruses</taxon>
        <taxon>Duplodnaviria</taxon>
        <taxon>Heunggongvirae</taxon>
        <taxon>Uroviricota</taxon>
        <taxon>Caudoviricetes</taxon>
        <taxon>Herelleviridae</taxon>
        <taxon>Elpedvirus</taxon>
        <taxon>Elpedvirus LpeD</taxon>
    </lineage>
</organism>
<evidence type="ECO:0000313" key="3">
    <source>
        <dbReference type="EMBL" id="ATG86326.1"/>
    </source>
</evidence>
<feature type="compositionally biased region" description="Basic and acidic residues" evidence="2">
    <location>
        <begin position="12"/>
        <end position="23"/>
    </location>
</feature>
<evidence type="ECO:0000313" key="4">
    <source>
        <dbReference type="Proteomes" id="UP000229296"/>
    </source>
</evidence>